<proteinExistence type="predicted"/>
<dbReference type="AlphaFoldDB" id="A0A8X8H019"/>
<evidence type="ECO:0000313" key="3">
    <source>
        <dbReference type="Proteomes" id="UP000484076"/>
    </source>
</evidence>
<reference evidence="2" key="1">
    <citation type="submission" date="2020-05" db="EMBL/GenBank/DDBJ databases">
        <title>Fertoebacter nigrum gen. nov., sp. nov., a new member of the family Rhodobacteraceae.</title>
        <authorList>
            <person name="Szuroczki S."/>
            <person name="Abbaszade G."/>
            <person name="Buni D."/>
            <person name="Schumann P."/>
            <person name="Toth E."/>
        </authorList>
    </citation>
    <scope>NUCLEOTIDE SEQUENCE</scope>
    <source>
        <strain evidence="2">RG-N-1a</strain>
    </source>
</reference>
<keyword evidence="1" id="KW-0472">Membrane</keyword>
<evidence type="ECO:0000313" key="2">
    <source>
        <dbReference type="EMBL" id="NUB42968.1"/>
    </source>
</evidence>
<evidence type="ECO:0000256" key="1">
    <source>
        <dbReference type="SAM" id="Phobius"/>
    </source>
</evidence>
<name>A0A8X8H019_9RHOB</name>
<feature type="transmembrane region" description="Helical" evidence="1">
    <location>
        <begin position="6"/>
        <end position="28"/>
    </location>
</feature>
<keyword evidence="1" id="KW-1133">Transmembrane helix</keyword>
<organism evidence="2 3">
    <name type="scientific">Fertoeibacter niger</name>
    <dbReference type="NCBI Taxonomy" id="2656921"/>
    <lineage>
        <taxon>Bacteria</taxon>
        <taxon>Pseudomonadati</taxon>
        <taxon>Pseudomonadota</taxon>
        <taxon>Alphaproteobacteria</taxon>
        <taxon>Rhodobacterales</taxon>
        <taxon>Paracoccaceae</taxon>
        <taxon>Fertoeibacter</taxon>
    </lineage>
</organism>
<protein>
    <submittedName>
        <fullName evidence="2">Uncharacterized protein</fullName>
    </submittedName>
</protein>
<dbReference type="EMBL" id="WHUT02000001">
    <property type="protein sequence ID" value="NUB42968.1"/>
    <property type="molecule type" value="Genomic_DNA"/>
</dbReference>
<keyword evidence="3" id="KW-1185">Reference proteome</keyword>
<keyword evidence="1" id="KW-0812">Transmembrane</keyword>
<accession>A0A8X8H019</accession>
<dbReference type="Proteomes" id="UP000484076">
    <property type="component" value="Unassembled WGS sequence"/>
</dbReference>
<sequence>MPESYWRGPLAFVIFGIVLSAVAALLIWDYAAILTEQRVRYEEASRSYADQAAERIKRDCGADLAAASLRDCIRKEIEAAEDSKRAERDLDAQETMARFTRVMGYTGLIGLALGVGSVYLIWATLSETQRMAKITRDIGQKQVRAYIAVTGAELLADLEHGRMMVRIYIRNSGNSPATMVKVGVVMEMFNPRDAEANIGSLAWKAPFRNPHADIVANEVREINLRPAKLMFNRGASPRTFRLAGEVIYADVFSETGLETHTYRFAFFANENFVGVPMALEMAPAHLIRGKKHKKAKENS</sequence>
<comment type="caution">
    <text evidence="2">The sequence shown here is derived from an EMBL/GenBank/DDBJ whole genome shotgun (WGS) entry which is preliminary data.</text>
</comment>
<feature type="transmembrane region" description="Helical" evidence="1">
    <location>
        <begin position="102"/>
        <end position="122"/>
    </location>
</feature>
<dbReference type="RefSeq" id="WP_152823661.1">
    <property type="nucleotide sequence ID" value="NZ_WHUT02000001.1"/>
</dbReference>
<gene>
    <name evidence="2" type="ORF">GEU84_001095</name>
</gene>